<sequence>MSEAATGADFESFVLETIEAFSRLARVEAGDPHSAEDAVQDVYLNMYRRWATISVQEGSLTAYGRTAVKRAVIDQFRRNKRMVAVPVHELPETESGIGIPEAAYEMIREGIGELVASLPERQREVITLCVLQDLSPAVVAQRLQIKEESVKRYIKAAANNLKKSINEHSEEATA</sequence>
<evidence type="ECO:0000256" key="1">
    <source>
        <dbReference type="ARBA" id="ARBA00010641"/>
    </source>
</evidence>
<dbReference type="Gene3D" id="1.10.10.10">
    <property type="entry name" value="Winged helix-like DNA-binding domain superfamily/Winged helix DNA-binding domain"/>
    <property type="match status" value="1"/>
</dbReference>
<evidence type="ECO:0000259" key="6">
    <source>
        <dbReference type="Pfam" id="PF04542"/>
    </source>
</evidence>
<dbReference type="SUPFAM" id="SSF88946">
    <property type="entry name" value="Sigma2 domain of RNA polymerase sigma factors"/>
    <property type="match status" value="1"/>
</dbReference>
<reference evidence="8 9" key="1">
    <citation type="submission" date="2015-10" db="EMBL/GenBank/DDBJ databases">
        <title>Draft genome sequence of Streptomyces caeruleatus NRRL B-24802, type strain for the species Streptomyces caeruleatus.</title>
        <authorList>
            <person name="Ruckert C."/>
            <person name="Winkler A."/>
            <person name="Kalinowski J."/>
            <person name="Kampfer P."/>
            <person name="Glaeser S."/>
        </authorList>
    </citation>
    <scope>NUCLEOTIDE SEQUENCE [LARGE SCALE GENOMIC DNA]</scope>
    <source>
        <strain evidence="8 9">NRRL B-24802</strain>
    </source>
</reference>
<evidence type="ECO:0000259" key="7">
    <source>
        <dbReference type="Pfam" id="PF08281"/>
    </source>
</evidence>
<dbReference type="AlphaFoldDB" id="A0A101U2T0"/>
<dbReference type="RefSeq" id="WP_062720100.1">
    <property type="nucleotide sequence ID" value="NZ_KQ948929.1"/>
</dbReference>
<feature type="domain" description="RNA polymerase sigma factor 70 region 4 type 2" evidence="7">
    <location>
        <begin position="111"/>
        <end position="157"/>
    </location>
</feature>
<dbReference type="InterPro" id="IPR036388">
    <property type="entry name" value="WH-like_DNA-bd_sf"/>
</dbReference>
<keyword evidence="9" id="KW-1185">Reference proteome</keyword>
<dbReference type="InterPro" id="IPR013249">
    <property type="entry name" value="RNA_pol_sigma70_r4_t2"/>
</dbReference>
<dbReference type="Pfam" id="PF04542">
    <property type="entry name" value="Sigma70_r2"/>
    <property type="match status" value="1"/>
</dbReference>
<protein>
    <recommendedName>
        <fullName evidence="10">RNA polymerase subunit sigma-24</fullName>
    </recommendedName>
</protein>
<dbReference type="GO" id="GO:0016987">
    <property type="term" value="F:sigma factor activity"/>
    <property type="evidence" value="ECO:0007669"/>
    <property type="project" value="UniProtKB-KW"/>
</dbReference>
<dbReference type="PANTHER" id="PTHR43133:SF8">
    <property type="entry name" value="RNA POLYMERASE SIGMA FACTOR HI_1459-RELATED"/>
    <property type="match status" value="1"/>
</dbReference>
<accession>A0A101U2T0</accession>
<dbReference type="STRING" id="661399.AQJ67_18435"/>
<dbReference type="InterPro" id="IPR039425">
    <property type="entry name" value="RNA_pol_sigma-70-like"/>
</dbReference>
<dbReference type="InterPro" id="IPR014284">
    <property type="entry name" value="RNA_pol_sigma-70_dom"/>
</dbReference>
<dbReference type="InterPro" id="IPR013324">
    <property type="entry name" value="RNA_pol_sigma_r3/r4-like"/>
</dbReference>
<dbReference type="PANTHER" id="PTHR43133">
    <property type="entry name" value="RNA POLYMERASE ECF-TYPE SIGMA FACTO"/>
    <property type="match status" value="1"/>
</dbReference>
<evidence type="ECO:0000256" key="2">
    <source>
        <dbReference type="ARBA" id="ARBA00023015"/>
    </source>
</evidence>
<evidence type="ECO:0000313" key="8">
    <source>
        <dbReference type="EMBL" id="KUO03053.1"/>
    </source>
</evidence>
<comment type="caution">
    <text evidence="8">The sequence shown here is derived from an EMBL/GenBank/DDBJ whole genome shotgun (WGS) entry which is preliminary data.</text>
</comment>
<dbReference type="Pfam" id="PF08281">
    <property type="entry name" value="Sigma70_r4_2"/>
    <property type="match status" value="1"/>
</dbReference>
<name>A0A101U2T0_9ACTN</name>
<dbReference type="SUPFAM" id="SSF88659">
    <property type="entry name" value="Sigma3 and sigma4 domains of RNA polymerase sigma factors"/>
    <property type="match status" value="1"/>
</dbReference>
<evidence type="ECO:0000256" key="3">
    <source>
        <dbReference type="ARBA" id="ARBA00023082"/>
    </source>
</evidence>
<keyword evidence="4" id="KW-0238">DNA-binding</keyword>
<keyword evidence="3" id="KW-0731">Sigma factor</keyword>
<dbReference type="Gene3D" id="1.10.1740.10">
    <property type="match status" value="1"/>
</dbReference>
<comment type="similarity">
    <text evidence="1">Belongs to the sigma-70 factor family. ECF subfamily.</text>
</comment>
<dbReference type="InterPro" id="IPR013325">
    <property type="entry name" value="RNA_pol_sigma_r2"/>
</dbReference>
<dbReference type="InterPro" id="IPR007627">
    <property type="entry name" value="RNA_pol_sigma70_r2"/>
</dbReference>
<dbReference type="GO" id="GO:0006352">
    <property type="term" value="P:DNA-templated transcription initiation"/>
    <property type="evidence" value="ECO:0007669"/>
    <property type="project" value="InterPro"/>
</dbReference>
<evidence type="ECO:0000256" key="4">
    <source>
        <dbReference type="ARBA" id="ARBA00023125"/>
    </source>
</evidence>
<keyword evidence="5" id="KW-0804">Transcription</keyword>
<evidence type="ECO:0000313" key="9">
    <source>
        <dbReference type="Proteomes" id="UP000053429"/>
    </source>
</evidence>
<dbReference type="OrthoDB" id="3628304at2"/>
<organism evidence="8 9">
    <name type="scientific">Streptomyces caeruleatus</name>
    <dbReference type="NCBI Taxonomy" id="661399"/>
    <lineage>
        <taxon>Bacteria</taxon>
        <taxon>Bacillati</taxon>
        <taxon>Actinomycetota</taxon>
        <taxon>Actinomycetes</taxon>
        <taxon>Kitasatosporales</taxon>
        <taxon>Streptomycetaceae</taxon>
        <taxon>Streptomyces</taxon>
    </lineage>
</organism>
<dbReference type="Proteomes" id="UP000053429">
    <property type="component" value="Unassembled WGS sequence"/>
</dbReference>
<dbReference type="GO" id="GO:0003677">
    <property type="term" value="F:DNA binding"/>
    <property type="evidence" value="ECO:0007669"/>
    <property type="project" value="UniProtKB-KW"/>
</dbReference>
<evidence type="ECO:0008006" key="10">
    <source>
        <dbReference type="Google" id="ProtNLM"/>
    </source>
</evidence>
<dbReference type="EMBL" id="LMWY01000021">
    <property type="protein sequence ID" value="KUO03053.1"/>
    <property type="molecule type" value="Genomic_DNA"/>
</dbReference>
<dbReference type="NCBIfam" id="TIGR02937">
    <property type="entry name" value="sigma70-ECF"/>
    <property type="match status" value="1"/>
</dbReference>
<gene>
    <name evidence="8" type="ORF">AQJ67_18435</name>
</gene>
<feature type="domain" description="RNA polymerase sigma-70 region 2" evidence="6">
    <location>
        <begin position="23"/>
        <end position="81"/>
    </location>
</feature>
<keyword evidence="2" id="KW-0805">Transcription regulation</keyword>
<proteinExistence type="inferred from homology"/>
<evidence type="ECO:0000256" key="5">
    <source>
        <dbReference type="ARBA" id="ARBA00023163"/>
    </source>
</evidence>